<dbReference type="Proteomes" id="UP000007093">
    <property type="component" value="Chromosome"/>
</dbReference>
<name>G4Q7T0_ACIIR</name>
<dbReference type="EMBL" id="CP003058">
    <property type="protein sequence ID" value="AEQ23600.1"/>
    <property type="molecule type" value="Genomic_DNA"/>
</dbReference>
<dbReference type="KEGG" id="ain:Acin_2408"/>
<organism evidence="2 3">
    <name type="scientific">Acidaminococcus intestini (strain RyC-MR95)</name>
    <dbReference type="NCBI Taxonomy" id="568816"/>
    <lineage>
        <taxon>Bacteria</taxon>
        <taxon>Bacillati</taxon>
        <taxon>Bacillota</taxon>
        <taxon>Negativicutes</taxon>
        <taxon>Acidaminococcales</taxon>
        <taxon>Acidaminococcaceae</taxon>
        <taxon>Acidaminococcus</taxon>
    </lineage>
</organism>
<reference evidence="2 3" key="1">
    <citation type="journal article" date="2011" name="J. Bacteriol.">
        <title>Complete genome sequence of Acidaminococcus intestini RYC-MR95, a Gram-negative bacterium from the phylum Firmicutes.</title>
        <authorList>
            <person name="D'Auria G."/>
            <person name="Galan J.C."/>
            <person name="Rodriguez-Alcayna M."/>
            <person name="Moya A."/>
            <person name="Baquero F."/>
            <person name="Latorre A."/>
        </authorList>
    </citation>
    <scope>NUCLEOTIDE SEQUENCE [LARGE SCALE GENOMIC DNA]</scope>
    <source>
        <strain evidence="2 3">RyC-MR95</strain>
    </source>
</reference>
<dbReference type="RefSeq" id="WP_014129174.1">
    <property type="nucleotide sequence ID" value="NC_016077.1"/>
</dbReference>
<keyword evidence="3" id="KW-1185">Reference proteome</keyword>
<evidence type="ECO:0000256" key="1">
    <source>
        <dbReference type="SAM" id="Phobius"/>
    </source>
</evidence>
<gene>
    <name evidence="2" type="ordered locus">Acin_2408</name>
</gene>
<proteinExistence type="predicted"/>
<protein>
    <submittedName>
        <fullName evidence="2">Uncharacterized protein</fullName>
    </submittedName>
</protein>
<keyword evidence="1" id="KW-0812">Transmembrane</keyword>
<keyword evidence="1" id="KW-1133">Transmembrane helix</keyword>
<evidence type="ECO:0000313" key="2">
    <source>
        <dbReference type="EMBL" id="AEQ23600.1"/>
    </source>
</evidence>
<dbReference type="InParanoid" id="G4Q7T0"/>
<dbReference type="GeneID" id="92879576"/>
<sequence>MTRDGRDLIVFLLLTVLLMGGIMILKPGQGTLPAADVTTTATPKQQAK</sequence>
<dbReference type="PATRIC" id="fig|568816.4.peg.2338"/>
<feature type="transmembrane region" description="Helical" evidence="1">
    <location>
        <begin position="7"/>
        <end position="25"/>
    </location>
</feature>
<dbReference type="HOGENOM" id="CLU_3148310_0_0_9"/>
<evidence type="ECO:0000313" key="3">
    <source>
        <dbReference type="Proteomes" id="UP000007093"/>
    </source>
</evidence>
<dbReference type="AlphaFoldDB" id="G4Q7T0"/>
<accession>G4Q7T0</accession>
<keyword evidence="1" id="KW-0472">Membrane</keyword>